<keyword evidence="4" id="KW-1015">Disulfide bond</keyword>
<keyword evidence="5" id="KW-0676">Redox-active center</keyword>
<dbReference type="GO" id="GO:0005737">
    <property type="term" value="C:cytoplasm"/>
    <property type="evidence" value="ECO:0007669"/>
    <property type="project" value="TreeGrafter"/>
</dbReference>
<evidence type="ECO:0000256" key="2">
    <source>
        <dbReference type="ARBA" id="ARBA00022862"/>
    </source>
</evidence>
<dbReference type="PANTHER" id="PTHR42801">
    <property type="entry name" value="THIOREDOXIN-DEPENDENT PEROXIDE REDUCTASE"/>
    <property type="match status" value="1"/>
</dbReference>
<keyword evidence="3" id="KW-0560">Oxidoreductase</keyword>
<proteinExistence type="predicted"/>
<dbReference type="InterPro" id="IPR013740">
    <property type="entry name" value="Redoxin"/>
</dbReference>
<reference evidence="8" key="1">
    <citation type="submission" date="2018-02" db="EMBL/GenBank/DDBJ databases">
        <authorList>
            <person name="Hausmann B."/>
        </authorList>
    </citation>
    <scope>NUCLEOTIDE SEQUENCE [LARGE SCALE GENOMIC DNA]</scope>
    <source>
        <strain evidence="8">Peat soil MAG SbA1</strain>
    </source>
</reference>
<dbReference type="GO" id="GO:0008379">
    <property type="term" value="F:thioredoxin peroxidase activity"/>
    <property type="evidence" value="ECO:0007669"/>
    <property type="project" value="TreeGrafter"/>
</dbReference>
<dbReference type="OrthoDB" id="5296483at2"/>
<evidence type="ECO:0000256" key="5">
    <source>
        <dbReference type="ARBA" id="ARBA00023284"/>
    </source>
</evidence>
<sequence length="190" mass="20867">MPQNADFALPPDLSRPVNDGAADHLVGMPIPNICLPSTFGGLVDLSRLSSARTVVYCYPMTGVPEKSLPRGWDGIPGALSCTHEICGFQEHYGLLLELQAEVFGLSTQTKGYQDEMANQLHLPYEILSDVDFKFCDALRLPAFEVNGMRFLKPLALIIRGGRIEHVFYPVSSPSEIADQVVQWLADHPVG</sequence>
<dbReference type="Gene3D" id="3.40.30.10">
    <property type="entry name" value="Glutaredoxin"/>
    <property type="match status" value="1"/>
</dbReference>
<dbReference type="GO" id="GO:0045454">
    <property type="term" value="P:cell redox homeostasis"/>
    <property type="evidence" value="ECO:0007669"/>
    <property type="project" value="TreeGrafter"/>
</dbReference>
<name>A0A2U3KKQ2_9BACT</name>
<dbReference type="CDD" id="cd03017">
    <property type="entry name" value="PRX_BCP"/>
    <property type="match status" value="1"/>
</dbReference>
<dbReference type="GO" id="GO:0034599">
    <property type="term" value="P:cellular response to oxidative stress"/>
    <property type="evidence" value="ECO:0007669"/>
    <property type="project" value="TreeGrafter"/>
</dbReference>
<gene>
    <name evidence="7" type="ORF">SBA1_30083</name>
</gene>
<dbReference type="InterPro" id="IPR050924">
    <property type="entry name" value="Peroxiredoxin_BCP/PrxQ"/>
</dbReference>
<protein>
    <recommendedName>
        <fullName evidence="6">Redoxin domain-containing protein</fullName>
    </recommendedName>
</protein>
<accession>A0A2U3KKQ2</accession>
<evidence type="ECO:0000256" key="3">
    <source>
        <dbReference type="ARBA" id="ARBA00023002"/>
    </source>
</evidence>
<feature type="domain" description="Redoxin" evidence="6">
    <location>
        <begin position="26"/>
        <end position="177"/>
    </location>
</feature>
<dbReference type="Pfam" id="PF08534">
    <property type="entry name" value="Redoxin"/>
    <property type="match status" value="1"/>
</dbReference>
<dbReference type="EMBL" id="OMOD01000122">
    <property type="protein sequence ID" value="SPF40232.1"/>
    <property type="molecule type" value="Genomic_DNA"/>
</dbReference>
<evidence type="ECO:0000313" key="7">
    <source>
        <dbReference type="EMBL" id="SPF40232.1"/>
    </source>
</evidence>
<dbReference type="AlphaFoldDB" id="A0A2U3KKQ2"/>
<evidence type="ECO:0000256" key="1">
    <source>
        <dbReference type="ARBA" id="ARBA00022559"/>
    </source>
</evidence>
<evidence type="ECO:0000313" key="8">
    <source>
        <dbReference type="Proteomes" id="UP000238701"/>
    </source>
</evidence>
<dbReference type="Proteomes" id="UP000238701">
    <property type="component" value="Unassembled WGS sequence"/>
</dbReference>
<evidence type="ECO:0000256" key="4">
    <source>
        <dbReference type="ARBA" id="ARBA00023157"/>
    </source>
</evidence>
<dbReference type="PANTHER" id="PTHR42801:SF21">
    <property type="entry name" value="BCPB PROTEIN"/>
    <property type="match status" value="1"/>
</dbReference>
<dbReference type="SUPFAM" id="SSF52833">
    <property type="entry name" value="Thioredoxin-like"/>
    <property type="match status" value="1"/>
</dbReference>
<dbReference type="InterPro" id="IPR036249">
    <property type="entry name" value="Thioredoxin-like_sf"/>
</dbReference>
<evidence type="ECO:0000259" key="6">
    <source>
        <dbReference type="Pfam" id="PF08534"/>
    </source>
</evidence>
<organism evidence="7 8">
    <name type="scientific">Candidatus Sulfotelmatobacter kueseliae</name>
    <dbReference type="NCBI Taxonomy" id="2042962"/>
    <lineage>
        <taxon>Bacteria</taxon>
        <taxon>Pseudomonadati</taxon>
        <taxon>Acidobacteriota</taxon>
        <taxon>Terriglobia</taxon>
        <taxon>Terriglobales</taxon>
        <taxon>Candidatus Korobacteraceae</taxon>
        <taxon>Candidatus Sulfotelmatobacter</taxon>
    </lineage>
</organism>
<keyword evidence="1" id="KW-0575">Peroxidase</keyword>
<keyword evidence="2" id="KW-0049">Antioxidant</keyword>